<comment type="caution">
    <text evidence="1">The sequence shown here is derived from an EMBL/GenBank/DDBJ whole genome shotgun (WGS) entry which is preliminary data.</text>
</comment>
<dbReference type="AlphaFoldDB" id="A0A4Y2MBL2"/>
<proteinExistence type="predicted"/>
<evidence type="ECO:0000313" key="1">
    <source>
        <dbReference type="EMBL" id="GBN24485.1"/>
    </source>
</evidence>
<keyword evidence="2" id="KW-1185">Reference proteome</keyword>
<sequence>MTNFQAIRGFNNIYPFSDPTILDGISDVRVRRCFSILCPSVHILPATEPAKRGGHSALRCEDNLQDALIKCDNAQWSLISLGRWTEPSIIAPRH</sequence>
<accession>A0A4Y2MBL2</accession>
<gene>
    <name evidence="1" type="ORF">AVEN_197953_1</name>
</gene>
<organism evidence="1 2">
    <name type="scientific">Araneus ventricosus</name>
    <name type="common">Orbweaver spider</name>
    <name type="synonym">Epeira ventricosa</name>
    <dbReference type="NCBI Taxonomy" id="182803"/>
    <lineage>
        <taxon>Eukaryota</taxon>
        <taxon>Metazoa</taxon>
        <taxon>Ecdysozoa</taxon>
        <taxon>Arthropoda</taxon>
        <taxon>Chelicerata</taxon>
        <taxon>Arachnida</taxon>
        <taxon>Araneae</taxon>
        <taxon>Araneomorphae</taxon>
        <taxon>Entelegynae</taxon>
        <taxon>Araneoidea</taxon>
        <taxon>Araneidae</taxon>
        <taxon>Araneus</taxon>
    </lineage>
</organism>
<protein>
    <submittedName>
        <fullName evidence="1">Uncharacterized protein</fullName>
    </submittedName>
</protein>
<evidence type="ECO:0000313" key="2">
    <source>
        <dbReference type="Proteomes" id="UP000499080"/>
    </source>
</evidence>
<name>A0A4Y2MBL2_ARAVE</name>
<reference evidence="1 2" key="1">
    <citation type="journal article" date="2019" name="Sci. Rep.">
        <title>Orb-weaving spider Araneus ventricosus genome elucidates the spidroin gene catalogue.</title>
        <authorList>
            <person name="Kono N."/>
            <person name="Nakamura H."/>
            <person name="Ohtoshi R."/>
            <person name="Moran D.A.P."/>
            <person name="Shinohara A."/>
            <person name="Yoshida Y."/>
            <person name="Fujiwara M."/>
            <person name="Mori M."/>
            <person name="Tomita M."/>
            <person name="Arakawa K."/>
        </authorList>
    </citation>
    <scope>NUCLEOTIDE SEQUENCE [LARGE SCALE GENOMIC DNA]</scope>
</reference>
<dbReference type="Proteomes" id="UP000499080">
    <property type="component" value="Unassembled WGS sequence"/>
</dbReference>
<dbReference type="EMBL" id="BGPR01007127">
    <property type="protein sequence ID" value="GBN24485.1"/>
    <property type="molecule type" value="Genomic_DNA"/>
</dbReference>